<dbReference type="Gene3D" id="3.30.420.40">
    <property type="match status" value="2"/>
</dbReference>
<dbReference type="AlphaFoldDB" id="A0A917XRE2"/>
<proteinExistence type="predicted"/>
<comment type="caution">
    <text evidence="1">The sequence shown here is derived from an EMBL/GenBank/DDBJ whole genome shotgun (WGS) entry which is preliminary data.</text>
</comment>
<organism evidence="1 2">
    <name type="scientific">Oceanobacillus indicireducens</name>
    <dbReference type="NCBI Taxonomy" id="1004261"/>
    <lineage>
        <taxon>Bacteria</taxon>
        <taxon>Bacillati</taxon>
        <taxon>Bacillota</taxon>
        <taxon>Bacilli</taxon>
        <taxon>Bacillales</taxon>
        <taxon>Bacillaceae</taxon>
        <taxon>Oceanobacillus</taxon>
    </lineage>
</organism>
<accession>A0A917XRE2</accession>
<dbReference type="Proteomes" id="UP000624041">
    <property type="component" value="Unassembled WGS sequence"/>
</dbReference>
<keyword evidence="2" id="KW-1185">Reference proteome</keyword>
<name>A0A917XRE2_9BACI</name>
<dbReference type="InterPro" id="IPR005883">
    <property type="entry name" value="PilM"/>
</dbReference>
<dbReference type="Gene3D" id="3.30.1490.300">
    <property type="match status" value="1"/>
</dbReference>
<gene>
    <name evidence="1" type="ORF">GCM10007971_00960</name>
</gene>
<evidence type="ECO:0000313" key="1">
    <source>
        <dbReference type="EMBL" id="GGN48870.1"/>
    </source>
</evidence>
<protein>
    <submittedName>
        <fullName evidence="1">Pilus assembly protein PilM</fullName>
    </submittedName>
</protein>
<sequence>MLSFKKSKKILNITIEDYVIRIVETTGNDLSSIKMFIERALPSGLIEHGKIINEIEFYSFMKELVKELKIKNRQIQFNIPDSLVIMRQVDVPASLNGKNEILNYIEMEIGTSIHLPFPNPIIDLADLNREVDEQENETQHVTFFAVPGEEIRKFTEVFIDVSLKPIAADVGILGDYRYFHHMNPIYENHSYMLVEFNINSIHLGVFSGNELEFLRYQALDVNLAKHHYDEHTGSIIWTYMESEERIKGFVEDQVNELERIMNFYRFSLHKGKKMVTDLVLLGDYPDLEAVYKKITNRYEELTIDYIKGHKLEKSNEKMSPAFIPALGLALRGGSSDASRG</sequence>
<reference evidence="1" key="2">
    <citation type="submission" date="2020-09" db="EMBL/GenBank/DDBJ databases">
        <authorList>
            <person name="Sun Q."/>
            <person name="Ohkuma M."/>
        </authorList>
    </citation>
    <scope>NUCLEOTIDE SEQUENCE</scope>
    <source>
        <strain evidence="1">JCM 17251</strain>
    </source>
</reference>
<reference evidence="1" key="1">
    <citation type="journal article" date="2014" name="Int. J. Syst. Evol. Microbiol.">
        <title>Complete genome sequence of Corynebacterium casei LMG S-19264T (=DSM 44701T), isolated from a smear-ripened cheese.</title>
        <authorList>
            <consortium name="US DOE Joint Genome Institute (JGI-PGF)"/>
            <person name="Walter F."/>
            <person name="Albersmeier A."/>
            <person name="Kalinowski J."/>
            <person name="Ruckert C."/>
        </authorList>
    </citation>
    <scope>NUCLEOTIDE SEQUENCE</scope>
    <source>
        <strain evidence="1">JCM 17251</strain>
    </source>
</reference>
<evidence type="ECO:0000313" key="2">
    <source>
        <dbReference type="Proteomes" id="UP000624041"/>
    </source>
</evidence>
<dbReference type="Pfam" id="PF11104">
    <property type="entry name" value="PilM_2"/>
    <property type="match status" value="1"/>
</dbReference>
<dbReference type="EMBL" id="BMOS01000001">
    <property type="protein sequence ID" value="GGN48870.1"/>
    <property type="molecule type" value="Genomic_DNA"/>
</dbReference>
<dbReference type="RefSeq" id="WP_188855583.1">
    <property type="nucleotide sequence ID" value="NZ_BMOS01000001.1"/>
</dbReference>